<evidence type="ECO:0000256" key="3">
    <source>
        <dbReference type="RuleBase" id="RU004019"/>
    </source>
</evidence>
<dbReference type="GO" id="GO:0030154">
    <property type="term" value="P:cell differentiation"/>
    <property type="evidence" value="ECO:0007669"/>
    <property type="project" value="TreeGrafter"/>
</dbReference>
<comment type="caution">
    <text evidence="5">The sequence shown here is derived from an EMBL/GenBank/DDBJ whole genome shotgun (WGS) entry which is preliminary data.</text>
</comment>
<protein>
    <submittedName>
        <fullName evidence="5">Protein FEV</fullName>
    </submittedName>
</protein>
<dbReference type="Gene3D" id="1.10.10.10">
    <property type="entry name" value="Winged helix-like DNA-binding domain superfamily/Winged helix DNA-binding domain"/>
    <property type="match status" value="1"/>
</dbReference>
<evidence type="ECO:0000256" key="2">
    <source>
        <dbReference type="ARBA" id="ARBA00023125"/>
    </source>
</evidence>
<comment type="subcellular location">
    <subcellularLocation>
        <location evidence="3">Nucleus</location>
    </subcellularLocation>
</comment>
<evidence type="ECO:0000256" key="1">
    <source>
        <dbReference type="ARBA" id="ARBA00005562"/>
    </source>
</evidence>
<dbReference type="InterPro" id="IPR046328">
    <property type="entry name" value="ETS_fam"/>
</dbReference>
<organism evidence="5 6">
    <name type="scientific">Mizuhopecten yessoensis</name>
    <name type="common">Japanese scallop</name>
    <name type="synonym">Patinopecten yessoensis</name>
    <dbReference type="NCBI Taxonomy" id="6573"/>
    <lineage>
        <taxon>Eukaryota</taxon>
        <taxon>Metazoa</taxon>
        <taxon>Spiralia</taxon>
        <taxon>Lophotrochozoa</taxon>
        <taxon>Mollusca</taxon>
        <taxon>Bivalvia</taxon>
        <taxon>Autobranchia</taxon>
        <taxon>Pteriomorphia</taxon>
        <taxon>Pectinida</taxon>
        <taxon>Pectinoidea</taxon>
        <taxon>Pectinidae</taxon>
        <taxon>Mizuhopecten</taxon>
    </lineage>
</organism>
<keyword evidence="3" id="KW-0539">Nucleus</keyword>
<accession>A0A210QP05</accession>
<dbReference type="Proteomes" id="UP000242188">
    <property type="component" value="Unassembled WGS sequence"/>
</dbReference>
<name>A0A210QP05_MIZYE</name>
<dbReference type="SMART" id="SM00413">
    <property type="entry name" value="ETS"/>
    <property type="match status" value="1"/>
</dbReference>
<comment type="similarity">
    <text evidence="1 3">Belongs to the ETS family.</text>
</comment>
<keyword evidence="6" id="KW-1185">Reference proteome</keyword>
<dbReference type="InterPro" id="IPR036390">
    <property type="entry name" value="WH_DNA-bd_sf"/>
</dbReference>
<dbReference type="AlphaFoldDB" id="A0A210QP05"/>
<dbReference type="InterPro" id="IPR036388">
    <property type="entry name" value="WH-like_DNA-bd_sf"/>
</dbReference>
<dbReference type="PRINTS" id="PR00454">
    <property type="entry name" value="ETSDOMAIN"/>
</dbReference>
<feature type="domain" description="ETS" evidence="4">
    <location>
        <begin position="195"/>
        <end position="277"/>
    </location>
</feature>
<gene>
    <name evidence="5" type="ORF">KP79_PYT22423</name>
</gene>
<evidence type="ECO:0000313" key="5">
    <source>
        <dbReference type="EMBL" id="OWF50474.1"/>
    </source>
</evidence>
<dbReference type="OrthoDB" id="6119002at2759"/>
<dbReference type="Pfam" id="PF00178">
    <property type="entry name" value="Ets"/>
    <property type="match status" value="1"/>
</dbReference>
<keyword evidence="2 3" id="KW-0238">DNA-binding</keyword>
<dbReference type="PANTHER" id="PTHR11849:SF304">
    <property type="entry name" value="DNA-BINDING PROTEIN D-ETS-3"/>
    <property type="match status" value="1"/>
</dbReference>
<dbReference type="PROSITE" id="PS50061">
    <property type="entry name" value="ETS_DOMAIN_3"/>
    <property type="match status" value="1"/>
</dbReference>
<evidence type="ECO:0000259" key="4">
    <source>
        <dbReference type="PROSITE" id="PS50061"/>
    </source>
</evidence>
<evidence type="ECO:0000313" key="6">
    <source>
        <dbReference type="Proteomes" id="UP000242188"/>
    </source>
</evidence>
<dbReference type="PROSITE" id="PS00345">
    <property type="entry name" value="ETS_DOMAIN_1"/>
    <property type="match status" value="1"/>
</dbReference>
<dbReference type="SUPFAM" id="SSF46785">
    <property type="entry name" value="Winged helix' DNA-binding domain"/>
    <property type="match status" value="1"/>
</dbReference>
<dbReference type="GO" id="GO:0005634">
    <property type="term" value="C:nucleus"/>
    <property type="evidence" value="ECO:0007669"/>
    <property type="project" value="UniProtKB-SubCell"/>
</dbReference>
<dbReference type="PANTHER" id="PTHR11849">
    <property type="entry name" value="ETS"/>
    <property type="match status" value="1"/>
</dbReference>
<dbReference type="GO" id="GO:0000981">
    <property type="term" value="F:DNA-binding transcription factor activity, RNA polymerase II-specific"/>
    <property type="evidence" value="ECO:0007669"/>
    <property type="project" value="TreeGrafter"/>
</dbReference>
<dbReference type="STRING" id="6573.A0A210QP05"/>
<reference evidence="5 6" key="1">
    <citation type="journal article" date="2017" name="Nat. Ecol. Evol.">
        <title>Scallop genome provides insights into evolution of bilaterian karyotype and development.</title>
        <authorList>
            <person name="Wang S."/>
            <person name="Zhang J."/>
            <person name="Jiao W."/>
            <person name="Li J."/>
            <person name="Xun X."/>
            <person name="Sun Y."/>
            <person name="Guo X."/>
            <person name="Huan P."/>
            <person name="Dong B."/>
            <person name="Zhang L."/>
            <person name="Hu X."/>
            <person name="Sun X."/>
            <person name="Wang J."/>
            <person name="Zhao C."/>
            <person name="Wang Y."/>
            <person name="Wang D."/>
            <person name="Huang X."/>
            <person name="Wang R."/>
            <person name="Lv J."/>
            <person name="Li Y."/>
            <person name="Zhang Z."/>
            <person name="Liu B."/>
            <person name="Lu W."/>
            <person name="Hui Y."/>
            <person name="Liang J."/>
            <person name="Zhou Z."/>
            <person name="Hou R."/>
            <person name="Li X."/>
            <person name="Liu Y."/>
            <person name="Li H."/>
            <person name="Ning X."/>
            <person name="Lin Y."/>
            <person name="Zhao L."/>
            <person name="Xing Q."/>
            <person name="Dou J."/>
            <person name="Li Y."/>
            <person name="Mao J."/>
            <person name="Guo H."/>
            <person name="Dou H."/>
            <person name="Li T."/>
            <person name="Mu C."/>
            <person name="Jiang W."/>
            <person name="Fu Q."/>
            <person name="Fu X."/>
            <person name="Miao Y."/>
            <person name="Liu J."/>
            <person name="Yu Q."/>
            <person name="Li R."/>
            <person name="Liao H."/>
            <person name="Li X."/>
            <person name="Kong Y."/>
            <person name="Jiang Z."/>
            <person name="Chourrout D."/>
            <person name="Li R."/>
            <person name="Bao Z."/>
        </authorList>
    </citation>
    <scope>NUCLEOTIDE SEQUENCE [LARGE SCALE GENOMIC DNA]</scope>
    <source>
        <strain evidence="5 6">PY_sf001</strain>
    </source>
</reference>
<sequence>MFCDRQPTTSPDIFGYSASPASNVSSTTYQSSLNDFDQDIISLLDVNTDQSVPDTEIENIEPSSDLFCQSIYCGAVSDKCENSKTFTNLTNFIQTCAVLGDCEQRDPNECQKFPPSYDEHVSRSGFPGNMSPASNSSIYSSDADLLSDIIDCITENEPVYPIHGPSRMSPKAIPELSREDHLKRITSLLVGGGQIKLWQFLLEILTEEGNDDCIKWETSGTSGEFRMIDPEAVAKKWGQRKNKTTMNYDNMSRALRYYYDKMILTKVAGKRHTYRFNFNAIIQSMQSSSSSANTQAEQLQNSQYNGCTSAPVHRYQAGHQQTFQGNIYPNVNAQNINSVRNVHSVRNVQAVPNIQKAQSVPNVQAIPNVQAYSAASDRIPTTCYDLAPSFSSCRYADVNRSSSPSQRDVKPFRSCQFAQNNLSASASFSSQTINSTSLPTCTSSASGYTIGYSAGRAQTPTNQCHQTQNEASFYQSQPRAIQRYSPYRYTSQNVNNSW</sequence>
<dbReference type="GO" id="GO:0043565">
    <property type="term" value="F:sequence-specific DNA binding"/>
    <property type="evidence" value="ECO:0007669"/>
    <property type="project" value="InterPro"/>
</dbReference>
<dbReference type="EMBL" id="NEDP02002595">
    <property type="protein sequence ID" value="OWF50474.1"/>
    <property type="molecule type" value="Genomic_DNA"/>
</dbReference>
<dbReference type="InterPro" id="IPR000418">
    <property type="entry name" value="Ets_dom"/>
</dbReference>
<dbReference type="PROSITE" id="PS00346">
    <property type="entry name" value="ETS_DOMAIN_2"/>
    <property type="match status" value="1"/>
</dbReference>
<proteinExistence type="inferred from homology"/>